<dbReference type="STRING" id="263475.AMD00_05620"/>
<name>A0A0M0LNT7_9BACL</name>
<evidence type="ECO:0008006" key="4">
    <source>
        <dbReference type="Google" id="ProtNLM"/>
    </source>
</evidence>
<protein>
    <recommendedName>
        <fullName evidence="4">YndJ-like protein</fullName>
    </recommendedName>
</protein>
<feature type="transmembrane region" description="Helical" evidence="1">
    <location>
        <begin position="18"/>
        <end position="38"/>
    </location>
</feature>
<dbReference type="Proteomes" id="UP000036867">
    <property type="component" value="Unassembled WGS sequence"/>
</dbReference>
<dbReference type="PATRIC" id="fig|263475.3.peg.1549"/>
<evidence type="ECO:0000256" key="1">
    <source>
        <dbReference type="SAM" id="Phobius"/>
    </source>
</evidence>
<feature type="transmembrane region" description="Helical" evidence="1">
    <location>
        <begin position="45"/>
        <end position="62"/>
    </location>
</feature>
<feature type="transmembrane region" description="Helical" evidence="1">
    <location>
        <begin position="107"/>
        <end position="127"/>
    </location>
</feature>
<organism evidence="2 3">
    <name type="scientific">Viridibacillus arvi</name>
    <dbReference type="NCBI Taxonomy" id="263475"/>
    <lineage>
        <taxon>Bacteria</taxon>
        <taxon>Bacillati</taxon>
        <taxon>Bacillota</taxon>
        <taxon>Bacilli</taxon>
        <taxon>Bacillales</taxon>
        <taxon>Caryophanaceae</taxon>
        <taxon>Viridibacillus</taxon>
    </lineage>
</organism>
<reference evidence="3" key="1">
    <citation type="submission" date="2015-08" db="EMBL/GenBank/DDBJ databases">
        <title>Fjat-10028 dsm 16317.</title>
        <authorList>
            <person name="Liu B."/>
            <person name="Wang J."/>
            <person name="Zhu Y."/>
            <person name="Liu G."/>
            <person name="Chen Q."/>
            <person name="Chen Z."/>
            <person name="Lan J."/>
            <person name="Che J."/>
            <person name="Ge C."/>
            <person name="Shi H."/>
            <person name="Pan Z."/>
            <person name="Liu X."/>
        </authorList>
    </citation>
    <scope>NUCLEOTIDE SEQUENCE [LARGE SCALE GENOMIC DNA]</scope>
    <source>
        <strain evidence="3">DSM 16317</strain>
    </source>
</reference>
<dbReference type="Pfam" id="PF14158">
    <property type="entry name" value="YndJ"/>
    <property type="match status" value="1"/>
</dbReference>
<gene>
    <name evidence="2" type="ORF">AMD00_05620</name>
</gene>
<sequence length="504" mass="57325">MGLILFIASSLFTKQQPFFLMLTAAQLIFVPVILQLIIKIKRLHRFIIFTGMVSIFILHIISSSTWSVILALVYVAFTLFVAVLGAKRFLRRGFVNWAEISIDIGMMYLFVGGLWFFSYIAGVNTGFSPLITWLTGIHFHYSAFLLCISLGLFGRLHDSKLYRWIVPMILSGPILVAIGITFWPILEVISVLMYIFAIYSLVVLAFQTHFITRIQAVCIRLSFSALAVTIIFPFLYALGNTFGEWIIRIDIMLAFHGFFNCIIFGLLGVVGWAMSPPKTKQLSWDFPISQVRGKLIVTDDSNHPGLVDDLSAFVDTKALPKTIIEFYEQTDRYQLVASIKWATWFKPFAMCYKSISKQMQQLNLPISSKETEMTGEIKKIDTRVDGRVKPRAWIRKVGEQTAFVAIYSQHNTAGRTYMNIALPLPYSSMIGILQLEEIEGRLILTSEGSGDEGIYLAAGKFLFKLPFSEHFTIIETHKGHLTALHKMKIFGIPFLRIDYRIIER</sequence>
<comment type="caution">
    <text evidence="2">The sequence shown here is derived from an EMBL/GenBank/DDBJ whole genome shotgun (WGS) entry which is preliminary data.</text>
</comment>
<feature type="transmembrane region" description="Helical" evidence="1">
    <location>
        <begin position="191"/>
        <end position="210"/>
    </location>
</feature>
<keyword evidence="3" id="KW-1185">Reference proteome</keyword>
<dbReference type="AlphaFoldDB" id="A0A0M0LNT7"/>
<feature type="transmembrane region" description="Helical" evidence="1">
    <location>
        <begin position="217"/>
        <end position="239"/>
    </location>
</feature>
<dbReference type="EMBL" id="LILB01000001">
    <property type="protein sequence ID" value="KOO52666.1"/>
    <property type="molecule type" value="Genomic_DNA"/>
</dbReference>
<feature type="transmembrane region" description="Helical" evidence="1">
    <location>
        <begin position="68"/>
        <end position="86"/>
    </location>
</feature>
<evidence type="ECO:0000313" key="2">
    <source>
        <dbReference type="EMBL" id="KOO52666.1"/>
    </source>
</evidence>
<keyword evidence="1" id="KW-1133">Transmembrane helix</keyword>
<accession>A0A0M0LNT7</accession>
<proteinExistence type="predicted"/>
<feature type="transmembrane region" description="Helical" evidence="1">
    <location>
        <begin position="165"/>
        <end position="185"/>
    </location>
</feature>
<keyword evidence="1" id="KW-0812">Transmembrane</keyword>
<evidence type="ECO:0000313" key="3">
    <source>
        <dbReference type="Proteomes" id="UP000036867"/>
    </source>
</evidence>
<feature type="transmembrane region" description="Helical" evidence="1">
    <location>
        <begin position="133"/>
        <end position="153"/>
    </location>
</feature>
<keyword evidence="1" id="KW-0472">Membrane</keyword>
<feature type="transmembrane region" description="Helical" evidence="1">
    <location>
        <begin position="251"/>
        <end position="274"/>
    </location>
</feature>
<dbReference type="InterPro" id="IPR025450">
    <property type="entry name" value="YndJ-like"/>
</dbReference>